<dbReference type="PANTHER" id="PTHR34406">
    <property type="entry name" value="PROTEIN YCEI"/>
    <property type="match status" value="1"/>
</dbReference>
<dbReference type="Gene3D" id="2.40.128.110">
    <property type="entry name" value="Lipid/polyisoprenoid-binding, YceI-like"/>
    <property type="match status" value="1"/>
</dbReference>
<feature type="domain" description="Lipid/polyisoprenoid-binding YceI-like" evidence="2">
    <location>
        <begin position="32"/>
        <end position="202"/>
    </location>
</feature>
<dbReference type="SUPFAM" id="SSF101874">
    <property type="entry name" value="YceI-like"/>
    <property type="match status" value="1"/>
</dbReference>
<dbReference type="SMART" id="SM00867">
    <property type="entry name" value="YceI"/>
    <property type="match status" value="1"/>
</dbReference>
<keyword evidence="1" id="KW-0732">Signal</keyword>
<dbReference type="InterPro" id="IPR036761">
    <property type="entry name" value="TTHA0802/YceI-like_sf"/>
</dbReference>
<proteinExistence type="predicted"/>
<reference evidence="3" key="1">
    <citation type="submission" date="2022-11" db="EMBL/GenBank/DDBJ databases">
        <title>Dyadobacter pollutisoli sp. nov., isolated from plastic dumped soil.</title>
        <authorList>
            <person name="Kim J.M."/>
            <person name="Kim K.R."/>
            <person name="Lee J.K."/>
            <person name="Hao L."/>
            <person name="Jeon C.O."/>
        </authorList>
    </citation>
    <scope>NUCLEOTIDE SEQUENCE</scope>
    <source>
        <strain evidence="3">U1</strain>
    </source>
</reference>
<protein>
    <submittedName>
        <fullName evidence="3">YceI family protein</fullName>
    </submittedName>
</protein>
<dbReference type="PANTHER" id="PTHR34406:SF1">
    <property type="entry name" value="PROTEIN YCEI"/>
    <property type="match status" value="1"/>
</dbReference>
<dbReference type="AlphaFoldDB" id="A0A9E8N5Q2"/>
<evidence type="ECO:0000256" key="1">
    <source>
        <dbReference type="SAM" id="SignalP"/>
    </source>
</evidence>
<feature type="signal peptide" evidence="1">
    <location>
        <begin position="1"/>
        <end position="20"/>
    </location>
</feature>
<evidence type="ECO:0000313" key="4">
    <source>
        <dbReference type="Proteomes" id="UP001164653"/>
    </source>
</evidence>
<keyword evidence="4" id="KW-1185">Reference proteome</keyword>
<dbReference type="Proteomes" id="UP001164653">
    <property type="component" value="Chromosome"/>
</dbReference>
<evidence type="ECO:0000313" key="3">
    <source>
        <dbReference type="EMBL" id="WAC10324.1"/>
    </source>
</evidence>
<dbReference type="Pfam" id="PF04264">
    <property type="entry name" value="YceI"/>
    <property type="match status" value="1"/>
</dbReference>
<name>A0A9E8N5Q2_9BACT</name>
<organism evidence="3 4">
    <name type="scientific">Dyadobacter pollutisoli</name>
    <dbReference type="NCBI Taxonomy" id="2910158"/>
    <lineage>
        <taxon>Bacteria</taxon>
        <taxon>Pseudomonadati</taxon>
        <taxon>Bacteroidota</taxon>
        <taxon>Cytophagia</taxon>
        <taxon>Cytophagales</taxon>
        <taxon>Spirosomataceae</taxon>
        <taxon>Dyadobacter</taxon>
    </lineage>
</organism>
<gene>
    <name evidence="3" type="ORF">ON006_21525</name>
</gene>
<evidence type="ECO:0000259" key="2">
    <source>
        <dbReference type="SMART" id="SM00867"/>
    </source>
</evidence>
<sequence>MKKMFVFAIAGLLFNVAAIANGPDKSKAADKTLAVDTKSSTVVWGAKKVTGTHAGTVALESGALIVDNDKLKGGNFVADLKSLVVTDVTDKDMNGKLTGHLKSDDFFSVEKHPQAKLVITSVTPKGGDAYDVTGKLTIKGITEEVKFPATVKADAKKITANAKVKIDRTKYDIKFRSANFFENLGDKAIDNDFTLDVNLVANK</sequence>
<dbReference type="InterPro" id="IPR007372">
    <property type="entry name" value="Lipid/polyisoprenoid-bd_YceI"/>
</dbReference>
<feature type="chain" id="PRO_5039373110" evidence="1">
    <location>
        <begin position="21"/>
        <end position="203"/>
    </location>
</feature>
<accession>A0A9E8N5Q2</accession>
<dbReference type="EMBL" id="CP112998">
    <property type="protein sequence ID" value="WAC10324.1"/>
    <property type="molecule type" value="Genomic_DNA"/>
</dbReference>
<dbReference type="KEGG" id="dpf:ON006_21525"/>